<keyword evidence="2" id="KW-0732">Signal</keyword>
<proteinExistence type="predicted"/>
<sequence length="116" mass="12635">MIRAVLSTLAFAALLPLSYQLPADAEFILDAPISILSLVTDRPTDTTPMLTTTAKMIWAKSLRLLNTPSSTLTCNHPEDAFPAKRPLSSTEPSNSERSPNKTFKSPLPTNKITPLL</sequence>
<feature type="chain" id="PRO_5031404513" evidence="2">
    <location>
        <begin position="26"/>
        <end position="116"/>
    </location>
</feature>
<evidence type="ECO:0000313" key="4">
    <source>
        <dbReference type="Proteomes" id="UP000595437"/>
    </source>
</evidence>
<dbReference type="OrthoDB" id="6407151at2759"/>
<evidence type="ECO:0000313" key="3">
    <source>
        <dbReference type="EMBL" id="QQP52932.1"/>
    </source>
</evidence>
<evidence type="ECO:0000256" key="2">
    <source>
        <dbReference type="SAM" id="SignalP"/>
    </source>
</evidence>
<name>A0A7T8KBM6_CALRO</name>
<dbReference type="EMBL" id="CP045892">
    <property type="protein sequence ID" value="QQP52932.1"/>
    <property type="molecule type" value="Genomic_DNA"/>
</dbReference>
<organism evidence="3 4">
    <name type="scientific">Caligus rogercresseyi</name>
    <name type="common">Sea louse</name>
    <dbReference type="NCBI Taxonomy" id="217165"/>
    <lineage>
        <taxon>Eukaryota</taxon>
        <taxon>Metazoa</taxon>
        <taxon>Ecdysozoa</taxon>
        <taxon>Arthropoda</taxon>
        <taxon>Crustacea</taxon>
        <taxon>Multicrustacea</taxon>
        <taxon>Hexanauplia</taxon>
        <taxon>Copepoda</taxon>
        <taxon>Siphonostomatoida</taxon>
        <taxon>Caligidae</taxon>
        <taxon>Caligus</taxon>
    </lineage>
</organism>
<evidence type="ECO:0000256" key="1">
    <source>
        <dbReference type="SAM" id="MobiDB-lite"/>
    </source>
</evidence>
<reference evidence="4" key="1">
    <citation type="submission" date="2021-01" db="EMBL/GenBank/DDBJ databases">
        <title>Caligus Genome Assembly.</title>
        <authorList>
            <person name="Gallardo-Escarate C."/>
        </authorList>
    </citation>
    <scope>NUCLEOTIDE SEQUENCE [LARGE SCALE GENOMIC DNA]</scope>
</reference>
<gene>
    <name evidence="3" type="ORF">FKW44_005230</name>
</gene>
<protein>
    <submittedName>
        <fullName evidence="3">LOC100898776</fullName>
    </submittedName>
</protein>
<dbReference type="Proteomes" id="UP000595437">
    <property type="component" value="Chromosome 3"/>
</dbReference>
<accession>A0A7T8KBM6</accession>
<keyword evidence="4" id="KW-1185">Reference proteome</keyword>
<dbReference type="AlphaFoldDB" id="A0A7T8KBM6"/>
<feature type="signal peptide" evidence="2">
    <location>
        <begin position="1"/>
        <end position="25"/>
    </location>
</feature>
<feature type="compositionally biased region" description="Polar residues" evidence="1">
    <location>
        <begin position="87"/>
        <end position="116"/>
    </location>
</feature>
<feature type="region of interest" description="Disordered" evidence="1">
    <location>
        <begin position="73"/>
        <end position="116"/>
    </location>
</feature>